<feature type="transmembrane region" description="Helical" evidence="7">
    <location>
        <begin position="372"/>
        <end position="395"/>
    </location>
</feature>
<keyword evidence="3 5" id="KW-0808">Transferase</keyword>
<feature type="transmembrane region" description="Helical" evidence="7">
    <location>
        <begin position="145"/>
        <end position="167"/>
    </location>
</feature>
<dbReference type="PANTHER" id="PTHR10414:SF77">
    <property type="entry name" value="CDP-ALCOHOL PHOSPHATIDYLTRANSFERASE FAMILY PROTEIN"/>
    <property type="match status" value="1"/>
</dbReference>
<evidence type="ECO:0000256" key="1">
    <source>
        <dbReference type="ARBA" id="ARBA00004370"/>
    </source>
</evidence>
<evidence type="ECO:0008006" key="10">
    <source>
        <dbReference type="Google" id="ProtNLM"/>
    </source>
</evidence>
<feature type="transmembrane region" description="Helical" evidence="7">
    <location>
        <begin position="56"/>
        <end position="79"/>
    </location>
</feature>
<evidence type="ECO:0000256" key="5">
    <source>
        <dbReference type="RuleBase" id="RU003750"/>
    </source>
</evidence>
<feature type="transmembrane region" description="Helical" evidence="7">
    <location>
        <begin position="335"/>
        <end position="360"/>
    </location>
</feature>
<comment type="subcellular location">
    <subcellularLocation>
        <location evidence="1">Membrane</location>
    </subcellularLocation>
</comment>
<evidence type="ECO:0000256" key="3">
    <source>
        <dbReference type="ARBA" id="ARBA00022679"/>
    </source>
</evidence>
<dbReference type="Gene3D" id="1.20.120.1760">
    <property type="match status" value="1"/>
</dbReference>
<dbReference type="InterPro" id="IPR043130">
    <property type="entry name" value="CDP-OH_PTrfase_TM_dom"/>
</dbReference>
<dbReference type="InterPro" id="IPR014472">
    <property type="entry name" value="CHOPT"/>
</dbReference>
<comment type="caution">
    <text evidence="8">The sequence shown here is derived from an EMBL/GenBank/DDBJ whole genome shotgun (WGS) entry which is preliminary data.</text>
</comment>
<feature type="compositionally biased region" description="Polar residues" evidence="6">
    <location>
        <begin position="422"/>
        <end position="436"/>
    </location>
</feature>
<dbReference type="Proteomes" id="UP000193560">
    <property type="component" value="Unassembled WGS sequence"/>
</dbReference>
<feature type="transmembrane region" description="Helical" evidence="7">
    <location>
        <begin position="236"/>
        <end position="259"/>
    </location>
</feature>
<feature type="transmembrane region" description="Helical" evidence="7">
    <location>
        <begin position="271"/>
        <end position="290"/>
    </location>
</feature>
<sequence length="436" mass="48660">MSTASKLRQWLDIDFPSQERLENLRYYKYAAVDKSYVSKYILRHYWNWAVELFPLWIAPNLITLIGLFFMLFNVGLVFIYDTSFTGVDTPSWIYLSFAIGLWLYSTFDNVDGKQARRTGTSSSLGEAFDHGCDALNTTYVAVLQIAALGLGHSTLTLVLFITTMVGFYLSTAEEYYTGVLYLGVVNGPTEGIVLTCMAFLWSWYYGVSSWHVPLDTVPSLSWLGNSLPAGTTGAEFFVWSTFFFFVVTHCTVVFHSMYTACRKKGLDIGEAASQSILPMAVFAAAQYYWAMSSHSIIMTDGHFFLFALANGTLFGLMASSIILAHLTRAPFPNLLVIVAPVIIMAVLVNSPAIIGIKLISARFELVLLWTELAAYVVIYGIWIILVIDGFCRYLGIMCLTIPKTKTMATQQDARLDAEEQGVPSTTSSEPSQYRTF</sequence>
<dbReference type="GO" id="GO:0016020">
    <property type="term" value="C:membrane"/>
    <property type="evidence" value="ECO:0007669"/>
    <property type="project" value="UniProtKB-SubCell"/>
</dbReference>
<dbReference type="GO" id="GO:0016780">
    <property type="term" value="F:phosphotransferase activity, for other substituted phosphate groups"/>
    <property type="evidence" value="ECO:0007669"/>
    <property type="project" value="InterPro"/>
</dbReference>
<dbReference type="PANTHER" id="PTHR10414">
    <property type="entry name" value="ETHANOLAMINEPHOSPHOTRANSFERASE"/>
    <property type="match status" value="1"/>
</dbReference>
<dbReference type="OrthoDB" id="196717at2759"/>
<name>A0A1X2J0Q4_9FUNG</name>
<evidence type="ECO:0000256" key="7">
    <source>
        <dbReference type="SAM" id="Phobius"/>
    </source>
</evidence>
<feature type="region of interest" description="Disordered" evidence="6">
    <location>
        <begin position="412"/>
        <end position="436"/>
    </location>
</feature>
<keyword evidence="9" id="KW-1185">Reference proteome</keyword>
<feature type="transmembrane region" description="Helical" evidence="7">
    <location>
        <begin position="302"/>
        <end position="323"/>
    </location>
</feature>
<evidence type="ECO:0000256" key="4">
    <source>
        <dbReference type="ARBA" id="ARBA00023136"/>
    </source>
</evidence>
<keyword evidence="4 7" id="KW-0472">Membrane</keyword>
<dbReference type="PIRSF" id="PIRSF015665">
    <property type="entry name" value="CHOPT"/>
    <property type="match status" value="1"/>
</dbReference>
<proteinExistence type="inferred from homology"/>
<protein>
    <recommendedName>
        <fullName evidence="10">CDP-alcohol phosphatidyltransferase-domain-containing protein</fullName>
    </recommendedName>
</protein>
<organism evidence="8 9">
    <name type="scientific">Absidia repens</name>
    <dbReference type="NCBI Taxonomy" id="90262"/>
    <lineage>
        <taxon>Eukaryota</taxon>
        <taxon>Fungi</taxon>
        <taxon>Fungi incertae sedis</taxon>
        <taxon>Mucoromycota</taxon>
        <taxon>Mucoromycotina</taxon>
        <taxon>Mucoromycetes</taxon>
        <taxon>Mucorales</taxon>
        <taxon>Cunninghamellaceae</taxon>
        <taxon>Absidia</taxon>
    </lineage>
</organism>
<accession>A0A1X2J0Q4</accession>
<dbReference type="AlphaFoldDB" id="A0A1X2J0Q4"/>
<feature type="transmembrane region" description="Helical" evidence="7">
    <location>
        <begin position="91"/>
        <end position="107"/>
    </location>
</feature>
<keyword evidence="7" id="KW-1133">Transmembrane helix</keyword>
<dbReference type="EMBL" id="MCGE01000001">
    <property type="protein sequence ID" value="ORZ25390.1"/>
    <property type="molecule type" value="Genomic_DNA"/>
</dbReference>
<dbReference type="Pfam" id="PF01066">
    <property type="entry name" value="CDP-OH_P_transf"/>
    <property type="match status" value="1"/>
</dbReference>
<reference evidence="8 9" key="1">
    <citation type="submission" date="2016-07" db="EMBL/GenBank/DDBJ databases">
        <title>Pervasive Adenine N6-methylation of Active Genes in Fungi.</title>
        <authorList>
            <consortium name="DOE Joint Genome Institute"/>
            <person name="Mondo S.J."/>
            <person name="Dannebaum R.O."/>
            <person name="Kuo R.C."/>
            <person name="Labutti K."/>
            <person name="Haridas S."/>
            <person name="Kuo A."/>
            <person name="Salamov A."/>
            <person name="Ahrendt S.R."/>
            <person name="Lipzen A."/>
            <person name="Sullivan W."/>
            <person name="Andreopoulos W.B."/>
            <person name="Clum A."/>
            <person name="Lindquist E."/>
            <person name="Daum C."/>
            <person name="Ramamoorthy G.K."/>
            <person name="Gryganskyi A."/>
            <person name="Culley D."/>
            <person name="Magnuson J.K."/>
            <person name="James T.Y."/>
            <person name="O'Malley M.A."/>
            <person name="Stajich J.E."/>
            <person name="Spatafora J.W."/>
            <person name="Visel A."/>
            <person name="Grigoriev I.V."/>
        </authorList>
    </citation>
    <scope>NUCLEOTIDE SEQUENCE [LARGE SCALE GENOMIC DNA]</scope>
    <source>
        <strain evidence="8 9">NRRL 1336</strain>
    </source>
</reference>
<evidence type="ECO:0000313" key="9">
    <source>
        <dbReference type="Proteomes" id="UP000193560"/>
    </source>
</evidence>
<dbReference type="STRING" id="90262.A0A1X2J0Q4"/>
<dbReference type="PROSITE" id="PS00379">
    <property type="entry name" value="CDP_ALCOHOL_P_TRANSF"/>
    <property type="match status" value="1"/>
</dbReference>
<dbReference type="InterPro" id="IPR000462">
    <property type="entry name" value="CDP-OH_P_trans"/>
</dbReference>
<keyword evidence="7" id="KW-0812">Transmembrane</keyword>
<evidence type="ECO:0000256" key="6">
    <source>
        <dbReference type="SAM" id="MobiDB-lite"/>
    </source>
</evidence>
<dbReference type="GO" id="GO:0008654">
    <property type="term" value="P:phospholipid biosynthetic process"/>
    <property type="evidence" value="ECO:0007669"/>
    <property type="project" value="InterPro"/>
</dbReference>
<evidence type="ECO:0000256" key="2">
    <source>
        <dbReference type="ARBA" id="ARBA00010441"/>
    </source>
</evidence>
<dbReference type="InterPro" id="IPR048254">
    <property type="entry name" value="CDP_ALCOHOL_P_TRANSF_CS"/>
</dbReference>
<feature type="transmembrane region" description="Helical" evidence="7">
    <location>
        <begin position="179"/>
        <end position="204"/>
    </location>
</feature>
<comment type="similarity">
    <text evidence="2 5">Belongs to the CDP-alcohol phosphatidyltransferase class-I family.</text>
</comment>
<evidence type="ECO:0000313" key="8">
    <source>
        <dbReference type="EMBL" id="ORZ25390.1"/>
    </source>
</evidence>
<gene>
    <name evidence="8" type="ORF">BCR42DRAFT_400056</name>
</gene>